<keyword evidence="5" id="KW-0560">Oxidoreductase</keyword>
<dbReference type="InterPro" id="IPR013785">
    <property type="entry name" value="Aldolase_TIM"/>
</dbReference>
<evidence type="ECO:0000256" key="1">
    <source>
        <dbReference type="ARBA" id="ARBA00001917"/>
    </source>
</evidence>
<accession>A0A8J3APG7</accession>
<dbReference type="InterPro" id="IPR001155">
    <property type="entry name" value="OxRdtase_FMN_N"/>
</dbReference>
<dbReference type="RefSeq" id="WP_088002000.1">
    <property type="nucleotide sequence ID" value="NZ_BMHB01000003.1"/>
</dbReference>
<keyword evidence="8" id="KW-1185">Reference proteome</keyword>
<keyword evidence="2" id="KW-0285">Flavoprotein</keyword>
<protein>
    <submittedName>
        <fullName evidence="7">NADPH dehydrogenase</fullName>
    </submittedName>
</protein>
<evidence type="ECO:0000313" key="8">
    <source>
        <dbReference type="Proteomes" id="UP000626244"/>
    </source>
</evidence>
<proteinExistence type="predicted"/>
<name>A0A8J3APG7_9BACI</name>
<dbReference type="CDD" id="cd02932">
    <property type="entry name" value="OYE_YqiM_FMN"/>
    <property type="match status" value="1"/>
</dbReference>
<dbReference type="AlphaFoldDB" id="A0A8J3APG7"/>
<dbReference type="OrthoDB" id="9772736at2"/>
<keyword evidence="3" id="KW-0288">FMN</keyword>
<evidence type="ECO:0000256" key="2">
    <source>
        <dbReference type="ARBA" id="ARBA00022630"/>
    </source>
</evidence>
<dbReference type="GO" id="GO:0050661">
    <property type="term" value="F:NADP binding"/>
    <property type="evidence" value="ECO:0007669"/>
    <property type="project" value="InterPro"/>
</dbReference>
<dbReference type="Pfam" id="PF00724">
    <property type="entry name" value="Oxidored_FMN"/>
    <property type="match status" value="1"/>
</dbReference>
<comment type="caution">
    <text evidence="7">The sequence shown here is derived from an EMBL/GenBank/DDBJ whole genome shotgun (WGS) entry which is preliminary data.</text>
</comment>
<dbReference type="Proteomes" id="UP000626244">
    <property type="component" value="Unassembled WGS sequence"/>
</dbReference>
<dbReference type="EMBL" id="BMHB01000003">
    <property type="protein sequence ID" value="GGI17515.1"/>
    <property type="molecule type" value="Genomic_DNA"/>
</dbReference>
<dbReference type="InterPro" id="IPR044152">
    <property type="entry name" value="YqjM-like"/>
</dbReference>
<dbReference type="GO" id="GO:0010181">
    <property type="term" value="F:FMN binding"/>
    <property type="evidence" value="ECO:0007669"/>
    <property type="project" value="InterPro"/>
</dbReference>
<evidence type="ECO:0000256" key="4">
    <source>
        <dbReference type="ARBA" id="ARBA00022857"/>
    </source>
</evidence>
<dbReference type="Gene3D" id="3.20.20.70">
    <property type="entry name" value="Aldolase class I"/>
    <property type="match status" value="1"/>
</dbReference>
<reference evidence="8" key="1">
    <citation type="journal article" date="2019" name="Int. J. Syst. Evol. Microbiol.">
        <title>The Global Catalogue of Microorganisms (GCM) 10K type strain sequencing project: providing services to taxonomists for standard genome sequencing and annotation.</title>
        <authorList>
            <consortium name="The Broad Institute Genomics Platform"/>
            <consortium name="The Broad Institute Genome Sequencing Center for Infectious Disease"/>
            <person name="Wu L."/>
            <person name="Ma J."/>
        </authorList>
    </citation>
    <scope>NUCLEOTIDE SEQUENCE [LARGE SCALE GENOMIC DNA]</scope>
    <source>
        <strain evidence="8">CGMCC 1.14993</strain>
    </source>
</reference>
<organism evidence="7 8">
    <name type="scientific">Gottfriedia solisilvae</name>
    <dbReference type="NCBI Taxonomy" id="1516104"/>
    <lineage>
        <taxon>Bacteria</taxon>
        <taxon>Bacillati</taxon>
        <taxon>Bacillota</taxon>
        <taxon>Bacilli</taxon>
        <taxon>Bacillales</taxon>
        <taxon>Bacillaceae</taxon>
        <taxon>Gottfriedia</taxon>
    </lineage>
</organism>
<dbReference type="PANTHER" id="PTHR43303">
    <property type="entry name" value="NADPH DEHYDROGENASE C23G7.10C-RELATED"/>
    <property type="match status" value="1"/>
</dbReference>
<sequence length="342" mass="38037">MTSLFSTYTLKGLELKNRVVMSPMVTIRAEEKTGEVNNWHHVHYLSRIIGGVGLVMLESTAIASNGMTHPRDLGLYNDIQEEKLIKLVQESHALGGKIAIQLNHSGRKAPAGDDLIAPSAIPFYEGNIPPKELTYDEIQEMINHFKDSTERAVRAGFDAIELHAAHGYLVEQFLSPLSNHRNDEYGGSFEKRLRFATDVIHAMKSVMPEDMPLLMRVSATEYDRNGYGIEDMVQMCKVFKEHGVDMIDVSSGGAVPSFQQEIYPGYQLPLSNEIKQNAFIPTIAVGKLEEPHLAEHALQTNQADLIAIARGLLRNPYWAIDAALKLGANPPIDHSYTSAYPE</sequence>
<dbReference type="PANTHER" id="PTHR43303:SF4">
    <property type="entry name" value="NADPH DEHYDROGENASE C23G7.10C-RELATED"/>
    <property type="match status" value="1"/>
</dbReference>
<keyword evidence="4" id="KW-0521">NADP</keyword>
<feature type="domain" description="NADH:flavin oxidoreductase/NADH oxidase N-terminal" evidence="6">
    <location>
        <begin position="4"/>
        <end position="322"/>
    </location>
</feature>
<evidence type="ECO:0000256" key="3">
    <source>
        <dbReference type="ARBA" id="ARBA00022643"/>
    </source>
</evidence>
<evidence type="ECO:0000256" key="5">
    <source>
        <dbReference type="ARBA" id="ARBA00023002"/>
    </source>
</evidence>
<evidence type="ECO:0000259" key="6">
    <source>
        <dbReference type="Pfam" id="PF00724"/>
    </source>
</evidence>
<evidence type="ECO:0000313" key="7">
    <source>
        <dbReference type="EMBL" id="GGI17515.1"/>
    </source>
</evidence>
<dbReference type="GO" id="GO:0003959">
    <property type="term" value="F:NADPH dehydrogenase activity"/>
    <property type="evidence" value="ECO:0007669"/>
    <property type="project" value="InterPro"/>
</dbReference>
<dbReference type="SUPFAM" id="SSF51395">
    <property type="entry name" value="FMN-linked oxidoreductases"/>
    <property type="match status" value="1"/>
</dbReference>
<comment type="cofactor">
    <cofactor evidence="1">
        <name>FMN</name>
        <dbReference type="ChEBI" id="CHEBI:58210"/>
    </cofactor>
</comment>
<gene>
    <name evidence="7" type="primary">namA</name>
    <name evidence="7" type="ORF">GCM10007380_38330</name>
</gene>